<dbReference type="RefSeq" id="WP_215610746.1">
    <property type="nucleotide sequence ID" value="NZ_JADOES010000055.1"/>
</dbReference>
<dbReference type="InterPro" id="IPR002104">
    <property type="entry name" value="Integrase_catalytic"/>
</dbReference>
<dbReference type="GO" id="GO:0003677">
    <property type="term" value="F:DNA binding"/>
    <property type="evidence" value="ECO:0007669"/>
    <property type="project" value="UniProtKB-UniRule"/>
</dbReference>
<gene>
    <name evidence="7" type="ORF">IXB50_19865</name>
</gene>
<dbReference type="PANTHER" id="PTHR30349:SF64">
    <property type="entry name" value="PROPHAGE INTEGRASE INTD-RELATED"/>
    <property type="match status" value="1"/>
</dbReference>
<evidence type="ECO:0000256" key="3">
    <source>
        <dbReference type="ARBA" id="ARBA00023172"/>
    </source>
</evidence>
<dbReference type="Pfam" id="PF00589">
    <property type="entry name" value="Phage_integrase"/>
    <property type="match status" value="1"/>
</dbReference>
<reference evidence="7" key="1">
    <citation type="submission" date="2020-11" db="EMBL/GenBank/DDBJ databases">
        <authorList>
            <person name="Konstantinou D."/>
            <person name="Gkelis S."/>
            <person name="Popin R."/>
            <person name="Fewer D."/>
            <person name="Sivonen K."/>
        </authorList>
    </citation>
    <scope>NUCLEOTIDE SEQUENCE</scope>
    <source>
        <strain evidence="7">TAU-MAC 1115</strain>
    </source>
</reference>
<dbReference type="PANTHER" id="PTHR30349">
    <property type="entry name" value="PHAGE INTEGRASE-RELATED"/>
    <property type="match status" value="1"/>
</dbReference>
<evidence type="ECO:0000259" key="5">
    <source>
        <dbReference type="PROSITE" id="PS51898"/>
    </source>
</evidence>
<dbReference type="AlphaFoldDB" id="A0A947GRX4"/>
<evidence type="ECO:0000256" key="4">
    <source>
        <dbReference type="PROSITE-ProRule" id="PRU01248"/>
    </source>
</evidence>
<dbReference type="Pfam" id="PF12167">
    <property type="entry name" value="Arm-DNA-bind_2"/>
    <property type="match status" value="1"/>
</dbReference>
<dbReference type="CDD" id="cd01189">
    <property type="entry name" value="INT_ICEBs1_C_like"/>
    <property type="match status" value="1"/>
</dbReference>
<evidence type="ECO:0000259" key="6">
    <source>
        <dbReference type="PROSITE" id="PS51900"/>
    </source>
</evidence>
<dbReference type="InterPro" id="IPR022000">
    <property type="entry name" value="Min27-like_integrase_DNA_bind"/>
</dbReference>
<dbReference type="GO" id="GO:0006310">
    <property type="term" value="P:DNA recombination"/>
    <property type="evidence" value="ECO:0007669"/>
    <property type="project" value="UniProtKB-KW"/>
</dbReference>
<evidence type="ECO:0000256" key="2">
    <source>
        <dbReference type="ARBA" id="ARBA00023125"/>
    </source>
</evidence>
<dbReference type="Proteomes" id="UP000717364">
    <property type="component" value="Unassembled WGS sequence"/>
</dbReference>
<feature type="domain" description="Tyr recombinase" evidence="5">
    <location>
        <begin position="181"/>
        <end position="367"/>
    </location>
</feature>
<dbReference type="SUPFAM" id="SSF56349">
    <property type="entry name" value="DNA breaking-rejoining enzymes"/>
    <property type="match status" value="1"/>
</dbReference>
<evidence type="ECO:0000256" key="1">
    <source>
        <dbReference type="ARBA" id="ARBA00008857"/>
    </source>
</evidence>
<evidence type="ECO:0000313" key="8">
    <source>
        <dbReference type="Proteomes" id="UP000717364"/>
    </source>
</evidence>
<evidence type="ECO:0000313" key="7">
    <source>
        <dbReference type="EMBL" id="MBT9317681.1"/>
    </source>
</evidence>
<proteinExistence type="inferred from homology"/>
<dbReference type="Gene3D" id="1.10.150.130">
    <property type="match status" value="1"/>
</dbReference>
<name>A0A947GRX4_9CYAN</name>
<feature type="domain" description="Core-binding (CB)" evidence="6">
    <location>
        <begin position="80"/>
        <end position="160"/>
    </location>
</feature>
<dbReference type="InterPro" id="IPR011010">
    <property type="entry name" value="DNA_brk_join_enz"/>
</dbReference>
<keyword evidence="8" id="KW-1185">Reference proteome</keyword>
<dbReference type="InterPro" id="IPR010998">
    <property type="entry name" value="Integrase_recombinase_N"/>
</dbReference>
<comment type="similarity">
    <text evidence="1">Belongs to the 'phage' integrase family.</text>
</comment>
<protein>
    <submittedName>
        <fullName evidence="7">Tyrosine-type recombinase/integrase</fullName>
    </submittedName>
</protein>
<dbReference type="GO" id="GO:0015074">
    <property type="term" value="P:DNA integration"/>
    <property type="evidence" value="ECO:0007669"/>
    <property type="project" value="InterPro"/>
</dbReference>
<dbReference type="Pfam" id="PF13102">
    <property type="entry name" value="Phage_int_SAM_5"/>
    <property type="match status" value="1"/>
</dbReference>
<dbReference type="InterPro" id="IPR025269">
    <property type="entry name" value="SAM-like_dom"/>
</dbReference>
<dbReference type="InterPro" id="IPR044068">
    <property type="entry name" value="CB"/>
</dbReference>
<dbReference type="PROSITE" id="PS51898">
    <property type="entry name" value="TYR_RECOMBINASE"/>
    <property type="match status" value="1"/>
</dbReference>
<reference evidence="7" key="2">
    <citation type="journal article" date="2021" name="Mar. Drugs">
        <title>Genome Reduction and Secondary Metabolism of the Marine Sponge-Associated Cyanobacterium Leptothoe.</title>
        <authorList>
            <person name="Konstantinou D."/>
            <person name="Popin R.V."/>
            <person name="Fewer D.P."/>
            <person name="Sivonen K."/>
            <person name="Gkelis S."/>
        </authorList>
    </citation>
    <scope>NUCLEOTIDE SEQUENCE</scope>
    <source>
        <strain evidence="7">TAU-MAC 1115</strain>
    </source>
</reference>
<dbReference type="InterPro" id="IPR050090">
    <property type="entry name" value="Tyrosine_recombinase_XerCD"/>
</dbReference>
<dbReference type="PROSITE" id="PS51900">
    <property type="entry name" value="CB"/>
    <property type="match status" value="1"/>
</dbReference>
<organism evidence="7 8">
    <name type="scientific">Leptothoe spongobia TAU-MAC 1115</name>
    <dbReference type="NCBI Taxonomy" id="1967444"/>
    <lineage>
        <taxon>Bacteria</taxon>
        <taxon>Bacillati</taxon>
        <taxon>Cyanobacteriota</taxon>
        <taxon>Cyanophyceae</taxon>
        <taxon>Nodosilineales</taxon>
        <taxon>Cymatolegaceae</taxon>
        <taxon>Leptothoe</taxon>
        <taxon>Leptothoe spongobia</taxon>
    </lineage>
</organism>
<keyword evidence="2 4" id="KW-0238">DNA-binding</keyword>
<dbReference type="InterPro" id="IPR013762">
    <property type="entry name" value="Integrase-like_cat_sf"/>
</dbReference>
<sequence length="371" mass="43031">MTTGQKRAVKGNISIGNDRGWLRLRWRYQQKRYSLTLGLPDTEVNRRLAQAKADIIKADILASQFDSSLMRYQAEQSAELTVSELFQRFTEWKRRQVGKRSLDKYLGLQGHVETFFKTRRVDALTEDRALDFRDWLISQLAASTARERIGMLRSCWAWAIGRKLATENPWENVRVKAPPKQRPQPFTQEEYRRILAGFKEHQPHYLDFVRFLMGLGCRPGEAAGLRWGHLSDDCRKIWIGESWGRGERKATKTNRDRAFELSPELTDMLKARRPPKVGHDDLVFPSAEGQPIDDHNFRRRYWKPVLEAVGVPYRKPYNTRHSFTSQALDQGWTVSEIAAITGNSEETILRHYTGSVRGQAKLKSVWQEGEN</sequence>
<keyword evidence="3" id="KW-0233">DNA recombination</keyword>
<accession>A0A947GRX4</accession>
<dbReference type="Gene3D" id="1.10.443.10">
    <property type="entry name" value="Intergrase catalytic core"/>
    <property type="match status" value="1"/>
</dbReference>
<dbReference type="EMBL" id="JADOES010000055">
    <property type="protein sequence ID" value="MBT9317681.1"/>
    <property type="molecule type" value="Genomic_DNA"/>
</dbReference>
<comment type="caution">
    <text evidence="7">The sequence shown here is derived from an EMBL/GenBank/DDBJ whole genome shotgun (WGS) entry which is preliminary data.</text>
</comment>